<dbReference type="EMBL" id="HACA01005426">
    <property type="protein sequence ID" value="CDW22787.1"/>
    <property type="molecule type" value="Transcribed_RNA"/>
</dbReference>
<proteinExistence type="predicted"/>
<organism evidence="1">
    <name type="scientific">Lepeophtheirus salmonis</name>
    <name type="common">Salmon louse</name>
    <name type="synonym">Caligus salmonis</name>
    <dbReference type="NCBI Taxonomy" id="72036"/>
    <lineage>
        <taxon>Eukaryota</taxon>
        <taxon>Metazoa</taxon>
        <taxon>Ecdysozoa</taxon>
        <taxon>Arthropoda</taxon>
        <taxon>Crustacea</taxon>
        <taxon>Multicrustacea</taxon>
        <taxon>Hexanauplia</taxon>
        <taxon>Copepoda</taxon>
        <taxon>Siphonostomatoida</taxon>
        <taxon>Caligidae</taxon>
        <taxon>Lepeophtheirus</taxon>
    </lineage>
</organism>
<evidence type="ECO:0000313" key="1">
    <source>
        <dbReference type="EMBL" id="CDW22787.1"/>
    </source>
</evidence>
<sequence length="25" mass="2802">MFSVCTSSTNISKYCSCCCHRNLLT</sequence>
<reference evidence="1" key="1">
    <citation type="submission" date="2014-05" db="EMBL/GenBank/DDBJ databases">
        <authorList>
            <person name="Chronopoulou M."/>
        </authorList>
    </citation>
    <scope>NUCLEOTIDE SEQUENCE</scope>
    <source>
        <tissue evidence="1">Whole organism</tissue>
    </source>
</reference>
<dbReference type="AlphaFoldDB" id="A0A0K2TB42"/>
<protein>
    <submittedName>
        <fullName evidence="1">Uncharacterized protein</fullName>
    </submittedName>
</protein>
<name>A0A0K2TB42_LEPSM</name>
<accession>A0A0K2TB42</accession>